<accession>A0ABN2T217</accession>
<name>A0ABN2T217_9PSEU</name>
<dbReference type="InterPro" id="IPR028994">
    <property type="entry name" value="Integrin_alpha_N"/>
</dbReference>
<reference evidence="2 3" key="1">
    <citation type="journal article" date="2019" name="Int. J. Syst. Evol. Microbiol.">
        <title>The Global Catalogue of Microorganisms (GCM) 10K type strain sequencing project: providing services to taxonomists for standard genome sequencing and annotation.</title>
        <authorList>
            <consortium name="The Broad Institute Genomics Platform"/>
            <consortium name="The Broad Institute Genome Sequencing Center for Infectious Disease"/>
            <person name="Wu L."/>
            <person name="Ma J."/>
        </authorList>
    </citation>
    <scope>NUCLEOTIDE SEQUENCE [LARGE SCALE GENOMIC DNA]</scope>
    <source>
        <strain evidence="2 3">JCM 14545</strain>
    </source>
</reference>
<feature type="compositionally biased region" description="Polar residues" evidence="1">
    <location>
        <begin position="1"/>
        <end position="16"/>
    </location>
</feature>
<evidence type="ECO:0008006" key="4">
    <source>
        <dbReference type="Google" id="ProtNLM"/>
    </source>
</evidence>
<feature type="region of interest" description="Disordered" evidence="1">
    <location>
        <begin position="1"/>
        <end position="22"/>
    </location>
</feature>
<protein>
    <recommendedName>
        <fullName evidence="4">VCBS repeat-containing protein</fullName>
    </recommendedName>
</protein>
<keyword evidence="3" id="KW-1185">Reference proteome</keyword>
<evidence type="ECO:0000313" key="2">
    <source>
        <dbReference type="EMBL" id="GAA1996691.1"/>
    </source>
</evidence>
<evidence type="ECO:0000313" key="3">
    <source>
        <dbReference type="Proteomes" id="UP001501116"/>
    </source>
</evidence>
<organism evidence="2 3">
    <name type="scientific">Amycolatopsis minnesotensis</name>
    <dbReference type="NCBI Taxonomy" id="337894"/>
    <lineage>
        <taxon>Bacteria</taxon>
        <taxon>Bacillati</taxon>
        <taxon>Actinomycetota</taxon>
        <taxon>Actinomycetes</taxon>
        <taxon>Pseudonocardiales</taxon>
        <taxon>Pseudonocardiaceae</taxon>
        <taxon>Amycolatopsis</taxon>
    </lineage>
</organism>
<dbReference type="Proteomes" id="UP001501116">
    <property type="component" value="Unassembled WGS sequence"/>
</dbReference>
<sequence>MTATAAPQAGPVTTTADLDGNGEIETVTTTMAGDNDQVISATVNGVPTSIHLPADTQAGLQAPRAADLNGDGSQELLVPTSVGANTTQFAALHYHDGLHQIAGPDDKPLTLAEGGGVATKLGYNCSDTEGGGRAFGTVTAEADDLNAPSGQVTYTGTRTVYTLRDGALTVQDTTPFTHRADTDPLVIADPATCS</sequence>
<proteinExistence type="predicted"/>
<evidence type="ECO:0000256" key="1">
    <source>
        <dbReference type="SAM" id="MobiDB-lite"/>
    </source>
</evidence>
<dbReference type="EMBL" id="BAAANN010000149">
    <property type="protein sequence ID" value="GAA1996691.1"/>
    <property type="molecule type" value="Genomic_DNA"/>
</dbReference>
<gene>
    <name evidence="2" type="ORF">GCM10009754_88510</name>
</gene>
<comment type="caution">
    <text evidence="2">The sequence shown here is derived from an EMBL/GenBank/DDBJ whole genome shotgun (WGS) entry which is preliminary data.</text>
</comment>
<dbReference type="SUPFAM" id="SSF69318">
    <property type="entry name" value="Integrin alpha N-terminal domain"/>
    <property type="match status" value="1"/>
</dbReference>